<dbReference type="Proteomes" id="UP001519460">
    <property type="component" value="Unassembled WGS sequence"/>
</dbReference>
<feature type="region of interest" description="Disordered" evidence="1">
    <location>
        <begin position="1"/>
        <end position="28"/>
    </location>
</feature>
<evidence type="ECO:0000256" key="1">
    <source>
        <dbReference type="SAM" id="MobiDB-lite"/>
    </source>
</evidence>
<reference evidence="2 3" key="1">
    <citation type="journal article" date="2023" name="Sci. Data">
        <title>Genome assembly of the Korean intertidal mud-creeper Batillaria attramentaria.</title>
        <authorList>
            <person name="Patra A.K."/>
            <person name="Ho P.T."/>
            <person name="Jun S."/>
            <person name="Lee S.J."/>
            <person name="Kim Y."/>
            <person name="Won Y.J."/>
        </authorList>
    </citation>
    <scope>NUCLEOTIDE SEQUENCE [LARGE SCALE GENOMIC DNA]</scope>
    <source>
        <strain evidence="2">Wonlab-2016</strain>
    </source>
</reference>
<name>A0ABD0L0C6_9CAEN</name>
<protein>
    <submittedName>
        <fullName evidence="2">Uncharacterized protein</fullName>
    </submittedName>
</protein>
<organism evidence="2 3">
    <name type="scientific">Batillaria attramentaria</name>
    <dbReference type="NCBI Taxonomy" id="370345"/>
    <lineage>
        <taxon>Eukaryota</taxon>
        <taxon>Metazoa</taxon>
        <taxon>Spiralia</taxon>
        <taxon>Lophotrochozoa</taxon>
        <taxon>Mollusca</taxon>
        <taxon>Gastropoda</taxon>
        <taxon>Caenogastropoda</taxon>
        <taxon>Sorbeoconcha</taxon>
        <taxon>Cerithioidea</taxon>
        <taxon>Batillariidae</taxon>
        <taxon>Batillaria</taxon>
    </lineage>
</organism>
<comment type="caution">
    <text evidence="2">The sequence shown here is derived from an EMBL/GenBank/DDBJ whole genome shotgun (WGS) entry which is preliminary data.</text>
</comment>
<evidence type="ECO:0000313" key="2">
    <source>
        <dbReference type="EMBL" id="KAK7492862.1"/>
    </source>
</evidence>
<feature type="compositionally biased region" description="Basic and acidic residues" evidence="1">
    <location>
        <begin position="9"/>
        <end position="22"/>
    </location>
</feature>
<accession>A0ABD0L0C6</accession>
<evidence type="ECO:0000313" key="3">
    <source>
        <dbReference type="Proteomes" id="UP001519460"/>
    </source>
</evidence>
<dbReference type="EMBL" id="JACVVK020000098">
    <property type="protein sequence ID" value="KAK7492862.1"/>
    <property type="molecule type" value="Genomic_DNA"/>
</dbReference>
<dbReference type="AlphaFoldDB" id="A0ABD0L0C6"/>
<gene>
    <name evidence="2" type="ORF">BaRGS_00015809</name>
</gene>
<sequence length="118" mass="13236">MCPQLMRMSSERRKGHSNDRRMRTTSTKALTTHYTPERLCCIQPASCERVSPSLAYHKLLTADHCGLVGAAQCPDTSLSLHTTPHHSARPASLKLPCGVESWDEADKNLRKCQPPYYL</sequence>
<proteinExistence type="predicted"/>
<keyword evidence="3" id="KW-1185">Reference proteome</keyword>